<dbReference type="SMART" id="SM00354">
    <property type="entry name" value="HTH_LACI"/>
    <property type="match status" value="1"/>
</dbReference>
<dbReference type="InterPro" id="IPR028082">
    <property type="entry name" value="Peripla_BP_I"/>
</dbReference>
<dbReference type="Pfam" id="PF13377">
    <property type="entry name" value="Peripla_BP_3"/>
    <property type="match status" value="1"/>
</dbReference>
<dbReference type="PROSITE" id="PS50932">
    <property type="entry name" value="HTH_LACI_2"/>
    <property type="match status" value="1"/>
</dbReference>
<dbReference type="InterPro" id="IPR046335">
    <property type="entry name" value="LacI/GalR-like_sensor"/>
</dbReference>
<dbReference type="InterPro" id="IPR000843">
    <property type="entry name" value="HTH_LacI"/>
</dbReference>
<proteinExistence type="predicted"/>
<dbReference type="InterPro" id="IPR010982">
    <property type="entry name" value="Lambda_DNA-bd_dom_sf"/>
</dbReference>
<evidence type="ECO:0000313" key="6">
    <source>
        <dbReference type="Proteomes" id="UP000643525"/>
    </source>
</evidence>
<keyword evidence="1" id="KW-0805">Transcription regulation</keyword>
<dbReference type="PANTHER" id="PTHR30146">
    <property type="entry name" value="LACI-RELATED TRANSCRIPTIONAL REPRESSOR"/>
    <property type="match status" value="1"/>
</dbReference>
<dbReference type="SUPFAM" id="SSF53822">
    <property type="entry name" value="Periplasmic binding protein-like I"/>
    <property type="match status" value="1"/>
</dbReference>
<evidence type="ECO:0000313" key="5">
    <source>
        <dbReference type="EMBL" id="MBE1524953.1"/>
    </source>
</evidence>
<dbReference type="EMBL" id="JADBED010000001">
    <property type="protein sequence ID" value="MBE1524953.1"/>
    <property type="molecule type" value="Genomic_DNA"/>
</dbReference>
<accession>A0ABR9JGQ1</accession>
<evidence type="ECO:0000256" key="1">
    <source>
        <dbReference type="ARBA" id="ARBA00023015"/>
    </source>
</evidence>
<dbReference type="Proteomes" id="UP000643525">
    <property type="component" value="Unassembled WGS sequence"/>
</dbReference>
<keyword evidence="3" id="KW-0804">Transcription</keyword>
<gene>
    <name evidence="5" type="ORF">H4W27_002071</name>
</gene>
<dbReference type="PANTHER" id="PTHR30146:SF109">
    <property type="entry name" value="HTH-TYPE TRANSCRIPTIONAL REGULATOR GALS"/>
    <property type="match status" value="1"/>
</dbReference>
<reference evidence="5 6" key="1">
    <citation type="submission" date="2020-10" db="EMBL/GenBank/DDBJ databases">
        <title>Sequencing the genomes of 1000 actinobacteria strains.</title>
        <authorList>
            <person name="Klenk H.-P."/>
        </authorList>
    </citation>
    <scope>NUCLEOTIDE SEQUENCE [LARGE SCALE GENOMIC DNA]</scope>
    <source>
        <strain evidence="5 6">DSM 15666</strain>
    </source>
</reference>
<evidence type="ECO:0000256" key="3">
    <source>
        <dbReference type="ARBA" id="ARBA00023163"/>
    </source>
</evidence>
<name>A0ABR9JGQ1_9MICC</name>
<comment type="caution">
    <text evidence="5">The sequence shown here is derived from an EMBL/GenBank/DDBJ whole genome shotgun (WGS) entry which is preliminary data.</text>
</comment>
<dbReference type="RefSeq" id="WP_318782299.1">
    <property type="nucleotide sequence ID" value="NZ_BAAALJ010000043.1"/>
</dbReference>
<keyword evidence="2" id="KW-0238">DNA-binding</keyword>
<dbReference type="Pfam" id="PF00356">
    <property type="entry name" value="LacI"/>
    <property type="match status" value="1"/>
</dbReference>
<dbReference type="Gene3D" id="1.10.260.40">
    <property type="entry name" value="lambda repressor-like DNA-binding domains"/>
    <property type="match status" value="1"/>
</dbReference>
<dbReference type="PROSITE" id="PS00356">
    <property type="entry name" value="HTH_LACI_1"/>
    <property type="match status" value="1"/>
</dbReference>
<keyword evidence="6" id="KW-1185">Reference proteome</keyword>
<evidence type="ECO:0000259" key="4">
    <source>
        <dbReference type="PROSITE" id="PS50932"/>
    </source>
</evidence>
<dbReference type="SUPFAM" id="SSF47413">
    <property type="entry name" value="lambda repressor-like DNA-binding domains"/>
    <property type="match status" value="1"/>
</dbReference>
<feature type="domain" description="HTH lacI-type" evidence="4">
    <location>
        <begin position="12"/>
        <end position="66"/>
    </location>
</feature>
<dbReference type="Gene3D" id="3.40.50.2300">
    <property type="match status" value="2"/>
</dbReference>
<dbReference type="CDD" id="cd01392">
    <property type="entry name" value="HTH_LacI"/>
    <property type="match status" value="1"/>
</dbReference>
<organism evidence="5 6">
    <name type="scientific">Nesterenkonia lutea</name>
    <dbReference type="NCBI Taxonomy" id="272919"/>
    <lineage>
        <taxon>Bacteria</taxon>
        <taxon>Bacillati</taxon>
        <taxon>Actinomycetota</taxon>
        <taxon>Actinomycetes</taxon>
        <taxon>Micrococcales</taxon>
        <taxon>Micrococcaceae</taxon>
        <taxon>Nesterenkonia</taxon>
    </lineage>
</organism>
<protein>
    <submittedName>
        <fullName evidence="5">LacI family transcriptional regulator</fullName>
    </submittedName>
</protein>
<sequence>MAIDVGGTSRAPTIHEVARRAGVSHQTVSRYLRDMGPFKPATTERVEKAIRELNYRPNMIARSMRTRRTGVLAVILPSQLDAMPTPTLAGAAKAAHAAGCFMEISVVDGTAQDRAARAIELLESGRVEGVLSLSALPGLTDRPKGPGTAALTVLDQYDDDLRGIGPLADASVMADIVRSLAELGHRKFLHIAGPQDWASARARRRVFEETVAELGLVCGGVVGGGWGPEVGYAAVSDLDAASGVTAVVAANDYVAMGAMRAAHERGWRVPQDLSVTGWDDLGTGRYATPSLSTVSVDRQGQGRQAMSRLIALVRDEAPPVVSPEANQLILRESSGPVPPSGSAWRGDT</sequence>
<evidence type="ECO:0000256" key="2">
    <source>
        <dbReference type="ARBA" id="ARBA00023125"/>
    </source>
</evidence>